<protein>
    <submittedName>
        <fullName evidence="1">Putative secreted protein</fullName>
    </submittedName>
</protein>
<proteinExistence type="predicted"/>
<accession>A0A6B0U672</accession>
<evidence type="ECO:0000313" key="1">
    <source>
        <dbReference type="EMBL" id="MXU84180.1"/>
    </source>
</evidence>
<dbReference type="EMBL" id="GIFC01002097">
    <property type="protein sequence ID" value="MXU84180.1"/>
    <property type="molecule type" value="Transcribed_RNA"/>
</dbReference>
<dbReference type="AlphaFoldDB" id="A0A6B0U672"/>
<reference evidence="1" key="1">
    <citation type="submission" date="2019-12" db="EMBL/GenBank/DDBJ databases">
        <title>An insight into the sialome of adult female Ixodes ricinus ticks feeding for 6 days.</title>
        <authorList>
            <person name="Perner J."/>
            <person name="Ribeiro J.M.C."/>
        </authorList>
    </citation>
    <scope>NUCLEOTIDE SEQUENCE</scope>
    <source>
        <strain evidence="1">Semi-engorged</strain>
        <tissue evidence="1">Salivary glands</tissue>
    </source>
</reference>
<name>A0A6B0U672_IXORI</name>
<organism evidence="1">
    <name type="scientific">Ixodes ricinus</name>
    <name type="common">Common tick</name>
    <name type="synonym">Acarus ricinus</name>
    <dbReference type="NCBI Taxonomy" id="34613"/>
    <lineage>
        <taxon>Eukaryota</taxon>
        <taxon>Metazoa</taxon>
        <taxon>Ecdysozoa</taxon>
        <taxon>Arthropoda</taxon>
        <taxon>Chelicerata</taxon>
        <taxon>Arachnida</taxon>
        <taxon>Acari</taxon>
        <taxon>Parasitiformes</taxon>
        <taxon>Ixodida</taxon>
        <taxon>Ixodoidea</taxon>
        <taxon>Ixodidae</taxon>
        <taxon>Ixodinae</taxon>
        <taxon>Ixodes</taxon>
    </lineage>
</organism>
<sequence>MVHLRARAEGPALQHQMFGCLLCCSAGDAGGWGPSVISRSPQPGLEGSRACLEKQAAAPGVIVQLLPLDRQLRGRVHSH</sequence>